<evidence type="ECO:0000259" key="2">
    <source>
        <dbReference type="Pfam" id="PF01979"/>
    </source>
</evidence>
<dbReference type="CDD" id="cd01298">
    <property type="entry name" value="ATZ_TRZ_like"/>
    <property type="match status" value="1"/>
</dbReference>
<dbReference type="Pfam" id="PF01979">
    <property type="entry name" value="Amidohydro_1"/>
    <property type="match status" value="1"/>
</dbReference>
<feature type="non-terminal residue" evidence="3">
    <location>
        <position position="430"/>
    </location>
</feature>
<dbReference type="AlphaFoldDB" id="A0A382I9H8"/>
<sequence>MFDLVLKNGNLITMNNNDEILYNKDLFIKDGKIVAIKETSNKNKLDCRKKYDVTHKYLLPGFINTHTHIFQTLLRGIGADLNVWDWFETALDENVSNLKKEHCFISAKLGAMESIKSGTTTILDFNYPHPTGFLVDECFDAFSSVGIRSIVARAIIDQGKAHLKIINESEKEIYDCIRLLEKYHQNDNDMQHVWLAPYTIFSTSLQTYKRIVKLANEFDTSVTIHASTPSTIEESKALYGMKDIEFQYSQNLLANNVLAAHCTTDIDKSVLDILKKCDVKISHNPASNCYLGEGIAPIAEMLDHGLTVGLGTDGPASNNNHDMIFIIKLTALLQKVKYLKPEAISAETVLRLATIEGAKCVGLEKIIGSLEIGKKADISIFDLSSLNTVTMHDPIKSIVYSSNQNNVSDVIINGKFILKRRVFLEQNEND</sequence>
<dbReference type="SUPFAM" id="SSF51556">
    <property type="entry name" value="Metallo-dependent hydrolases"/>
    <property type="match status" value="1"/>
</dbReference>
<organism evidence="3">
    <name type="scientific">marine metagenome</name>
    <dbReference type="NCBI Taxonomy" id="408172"/>
    <lineage>
        <taxon>unclassified sequences</taxon>
        <taxon>metagenomes</taxon>
        <taxon>ecological metagenomes</taxon>
    </lineage>
</organism>
<accession>A0A382I9H8</accession>
<feature type="domain" description="Amidohydrolase-related" evidence="2">
    <location>
        <begin position="57"/>
        <end position="416"/>
    </location>
</feature>
<dbReference type="InterPro" id="IPR006680">
    <property type="entry name" value="Amidohydro-rel"/>
</dbReference>
<dbReference type="PANTHER" id="PTHR43794">
    <property type="entry name" value="AMINOHYDROLASE SSNA-RELATED"/>
    <property type="match status" value="1"/>
</dbReference>
<protein>
    <recommendedName>
        <fullName evidence="2">Amidohydrolase-related domain-containing protein</fullName>
    </recommendedName>
</protein>
<keyword evidence="1" id="KW-0378">Hydrolase</keyword>
<dbReference type="Gene3D" id="2.30.40.10">
    <property type="entry name" value="Urease, subunit C, domain 1"/>
    <property type="match status" value="1"/>
</dbReference>
<evidence type="ECO:0000256" key="1">
    <source>
        <dbReference type="ARBA" id="ARBA00022801"/>
    </source>
</evidence>
<dbReference type="GO" id="GO:0016810">
    <property type="term" value="F:hydrolase activity, acting on carbon-nitrogen (but not peptide) bonds"/>
    <property type="evidence" value="ECO:0007669"/>
    <property type="project" value="InterPro"/>
</dbReference>
<dbReference type="SUPFAM" id="SSF51338">
    <property type="entry name" value="Composite domain of metallo-dependent hydrolases"/>
    <property type="match status" value="1"/>
</dbReference>
<reference evidence="3" key="1">
    <citation type="submission" date="2018-05" db="EMBL/GenBank/DDBJ databases">
        <authorList>
            <person name="Lanie J.A."/>
            <person name="Ng W.-L."/>
            <person name="Kazmierczak K.M."/>
            <person name="Andrzejewski T.M."/>
            <person name="Davidsen T.M."/>
            <person name="Wayne K.J."/>
            <person name="Tettelin H."/>
            <person name="Glass J.I."/>
            <person name="Rusch D."/>
            <person name="Podicherti R."/>
            <person name="Tsui H.-C.T."/>
            <person name="Winkler M.E."/>
        </authorList>
    </citation>
    <scope>NUCLEOTIDE SEQUENCE</scope>
</reference>
<dbReference type="InterPro" id="IPR050287">
    <property type="entry name" value="MTA/SAH_deaminase"/>
</dbReference>
<dbReference type="InterPro" id="IPR032466">
    <property type="entry name" value="Metal_Hydrolase"/>
</dbReference>
<gene>
    <name evidence="3" type="ORF">METZ01_LOCUS248751</name>
</gene>
<dbReference type="PANTHER" id="PTHR43794:SF11">
    <property type="entry name" value="AMIDOHYDROLASE-RELATED DOMAIN-CONTAINING PROTEIN"/>
    <property type="match status" value="1"/>
</dbReference>
<evidence type="ECO:0000313" key="3">
    <source>
        <dbReference type="EMBL" id="SVB95897.1"/>
    </source>
</evidence>
<proteinExistence type="predicted"/>
<dbReference type="InterPro" id="IPR011059">
    <property type="entry name" value="Metal-dep_hydrolase_composite"/>
</dbReference>
<dbReference type="EMBL" id="UINC01065829">
    <property type="protein sequence ID" value="SVB95897.1"/>
    <property type="molecule type" value="Genomic_DNA"/>
</dbReference>
<name>A0A382I9H8_9ZZZZ</name>
<dbReference type="Gene3D" id="3.20.20.140">
    <property type="entry name" value="Metal-dependent hydrolases"/>
    <property type="match status" value="1"/>
</dbReference>